<dbReference type="Pfam" id="PF02926">
    <property type="entry name" value="THUMP"/>
    <property type="match status" value="1"/>
</dbReference>
<feature type="region of interest" description="Disordered" evidence="2">
    <location>
        <begin position="61"/>
        <end position="84"/>
    </location>
</feature>
<protein>
    <recommendedName>
        <fullName evidence="3">THUMP domain-containing protein</fullName>
    </recommendedName>
</protein>
<organism evidence="4 5">
    <name type="scientific">Phellinidium pouzarii</name>
    <dbReference type="NCBI Taxonomy" id="167371"/>
    <lineage>
        <taxon>Eukaryota</taxon>
        <taxon>Fungi</taxon>
        <taxon>Dikarya</taxon>
        <taxon>Basidiomycota</taxon>
        <taxon>Agaricomycotina</taxon>
        <taxon>Agaricomycetes</taxon>
        <taxon>Hymenochaetales</taxon>
        <taxon>Hymenochaetaceae</taxon>
        <taxon>Phellinidium</taxon>
    </lineage>
</organism>
<dbReference type="GO" id="GO:0006400">
    <property type="term" value="P:tRNA modification"/>
    <property type="evidence" value="ECO:0007669"/>
    <property type="project" value="InterPro"/>
</dbReference>
<feature type="region of interest" description="Disordered" evidence="2">
    <location>
        <begin position="1"/>
        <end position="28"/>
    </location>
</feature>
<proteinExistence type="predicted"/>
<dbReference type="SUPFAM" id="SSF143437">
    <property type="entry name" value="THUMP domain-like"/>
    <property type="match status" value="1"/>
</dbReference>
<comment type="caution">
    <text evidence="4">The sequence shown here is derived from an EMBL/GenBank/DDBJ whole genome shotgun (WGS) entry which is preliminary data.</text>
</comment>
<evidence type="ECO:0000313" key="5">
    <source>
        <dbReference type="Proteomes" id="UP000308199"/>
    </source>
</evidence>
<dbReference type="AlphaFoldDB" id="A0A4S4LC60"/>
<feature type="domain" description="THUMP" evidence="3">
    <location>
        <begin position="137"/>
        <end position="252"/>
    </location>
</feature>
<keyword evidence="1" id="KW-0694">RNA-binding</keyword>
<dbReference type="EMBL" id="SGPK01000094">
    <property type="protein sequence ID" value="THH08588.1"/>
    <property type="molecule type" value="Genomic_DNA"/>
</dbReference>
<evidence type="ECO:0000256" key="2">
    <source>
        <dbReference type="SAM" id="MobiDB-lite"/>
    </source>
</evidence>
<dbReference type="FunFam" id="3.30.2300.10:FF:000001">
    <property type="entry name" value="THUMP domain-containing protein 1"/>
    <property type="match status" value="1"/>
</dbReference>
<evidence type="ECO:0000313" key="4">
    <source>
        <dbReference type="EMBL" id="THH08588.1"/>
    </source>
</evidence>
<dbReference type="PANTHER" id="PTHR13452:SF10">
    <property type="entry name" value="THUMP DOMAIN-CONTAINING PROTEIN 1"/>
    <property type="match status" value="1"/>
</dbReference>
<dbReference type="GO" id="GO:0003723">
    <property type="term" value="F:RNA binding"/>
    <property type="evidence" value="ECO:0007669"/>
    <property type="project" value="UniProtKB-UniRule"/>
</dbReference>
<dbReference type="OrthoDB" id="367221at2759"/>
<name>A0A4S4LC60_9AGAM</name>
<dbReference type="PROSITE" id="PS51165">
    <property type="entry name" value="THUMP"/>
    <property type="match status" value="1"/>
</dbReference>
<dbReference type="Proteomes" id="UP000308199">
    <property type="component" value="Unassembled WGS sequence"/>
</dbReference>
<reference evidence="4 5" key="1">
    <citation type="submission" date="2019-02" db="EMBL/GenBank/DDBJ databases">
        <title>Genome sequencing of the rare red list fungi Phellinidium pouzarii.</title>
        <authorList>
            <person name="Buettner E."/>
            <person name="Kellner H."/>
        </authorList>
    </citation>
    <scope>NUCLEOTIDE SEQUENCE [LARGE SCALE GENOMIC DNA]</scope>
    <source>
        <strain evidence="4 5">DSM 108285</strain>
    </source>
</reference>
<evidence type="ECO:0000256" key="1">
    <source>
        <dbReference type="PROSITE-ProRule" id="PRU00529"/>
    </source>
</evidence>
<accession>A0A4S4LC60</accession>
<dbReference type="InterPro" id="IPR040183">
    <property type="entry name" value="THUMPD1-like"/>
</dbReference>
<evidence type="ECO:0000259" key="3">
    <source>
        <dbReference type="PROSITE" id="PS51165"/>
    </source>
</evidence>
<dbReference type="Gene3D" id="3.30.2300.10">
    <property type="entry name" value="THUMP superfamily"/>
    <property type="match status" value="1"/>
</dbReference>
<sequence length="278" mass="31530">MPPDHRRRDAGRKRYRSDGSSLWTRRNIDGPGVWVTCLKGKEKQTVGEVYDLFESLADELWPTGTKEPTGSADGSSDAESEKEEDLEKAIAKEVQRMKQPRKQQRFANCSTDTPCIVFISCKPPIDPVIMVESHMKNIERTGITHTRSTQRLVPISNSCDCNIPEIISLCRRIVAPAFSEGNADVNENTDSPKVYRYKIELRMRNHNTLSRDDVIKTIAQCVPAQHKVDLVNAELFILVEIFKATCGMSIVRDYYCYKKFNVIEVSQARLAENEGMAE</sequence>
<keyword evidence="5" id="KW-1185">Reference proteome</keyword>
<dbReference type="PANTHER" id="PTHR13452">
    <property type="entry name" value="THUMP DOMAIN CONTAINING PROTEIN 1-RELATED"/>
    <property type="match status" value="1"/>
</dbReference>
<gene>
    <name evidence="4" type="ORF">EW145_g2602</name>
</gene>
<dbReference type="CDD" id="cd11717">
    <property type="entry name" value="THUMP_THUMPD1_like"/>
    <property type="match status" value="1"/>
</dbReference>
<dbReference type="InterPro" id="IPR004114">
    <property type="entry name" value="THUMP_dom"/>
</dbReference>